<keyword evidence="2" id="KW-1185">Reference proteome</keyword>
<evidence type="ECO:0000313" key="1">
    <source>
        <dbReference type="EMBL" id="MBC3864234.1"/>
    </source>
</evidence>
<dbReference type="AlphaFoldDB" id="A0A923HIA2"/>
<gene>
    <name evidence="1" type="ORF">H8K32_19195</name>
</gene>
<protein>
    <submittedName>
        <fullName evidence="1">Uncharacterized protein</fullName>
    </submittedName>
</protein>
<sequence length="183" mass="21325">MQQKYIIDGKTYDLSHLKTFRQNSTFKLRRGSKTAPVEVTFSCHCWSRSPIEGEEIPNSHFVYDGSQESPRHRIFCTARYELSLELPRIISKMLTERERVHFTKKHNVVFLELLAPIVAGKPPITYYVFIKLRKVTPDGQQKYIKVVIESAYAENVMYDTPSYGKPIAFEELLGDCWEGRFPK</sequence>
<accession>A0A923HIA2</accession>
<reference evidence="1" key="1">
    <citation type="submission" date="2020-08" db="EMBL/GenBank/DDBJ databases">
        <title>Novel species isolated from subtropical streams in China.</title>
        <authorList>
            <person name="Lu H."/>
        </authorList>
    </citation>
    <scope>NUCLEOTIDE SEQUENCE</scope>
    <source>
        <strain evidence="1">KACC 12607</strain>
    </source>
</reference>
<dbReference type="RefSeq" id="WP_186914176.1">
    <property type="nucleotide sequence ID" value="NZ_JACOFV010000026.1"/>
</dbReference>
<evidence type="ECO:0000313" key="2">
    <source>
        <dbReference type="Proteomes" id="UP000634011"/>
    </source>
</evidence>
<dbReference type="Proteomes" id="UP000634011">
    <property type="component" value="Unassembled WGS sequence"/>
</dbReference>
<organism evidence="1 2">
    <name type="scientific">Undibacterium jejuense</name>
    <dbReference type="NCBI Taxonomy" id="1344949"/>
    <lineage>
        <taxon>Bacteria</taxon>
        <taxon>Pseudomonadati</taxon>
        <taxon>Pseudomonadota</taxon>
        <taxon>Betaproteobacteria</taxon>
        <taxon>Burkholderiales</taxon>
        <taxon>Oxalobacteraceae</taxon>
        <taxon>Undibacterium</taxon>
    </lineage>
</organism>
<dbReference type="EMBL" id="JACOFV010000026">
    <property type="protein sequence ID" value="MBC3864234.1"/>
    <property type="molecule type" value="Genomic_DNA"/>
</dbReference>
<name>A0A923HIA2_9BURK</name>
<proteinExistence type="predicted"/>
<comment type="caution">
    <text evidence="1">The sequence shown here is derived from an EMBL/GenBank/DDBJ whole genome shotgun (WGS) entry which is preliminary data.</text>
</comment>